<evidence type="ECO:0000313" key="2">
    <source>
        <dbReference type="Proteomes" id="UP001057402"/>
    </source>
</evidence>
<comment type="caution">
    <text evidence="1">The sequence shown here is derived from an EMBL/GenBank/DDBJ whole genome shotgun (WGS) entry which is preliminary data.</text>
</comment>
<proteinExistence type="predicted"/>
<organism evidence="1 2">
    <name type="scientific">Melastoma candidum</name>
    <dbReference type="NCBI Taxonomy" id="119954"/>
    <lineage>
        <taxon>Eukaryota</taxon>
        <taxon>Viridiplantae</taxon>
        <taxon>Streptophyta</taxon>
        <taxon>Embryophyta</taxon>
        <taxon>Tracheophyta</taxon>
        <taxon>Spermatophyta</taxon>
        <taxon>Magnoliopsida</taxon>
        <taxon>eudicotyledons</taxon>
        <taxon>Gunneridae</taxon>
        <taxon>Pentapetalae</taxon>
        <taxon>rosids</taxon>
        <taxon>malvids</taxon>
        <taxon>Myrtales</taxon>
        <taxon>Melastomataceae</taxon>
        <taxon>Melastomatoideae</taxon>
        <taxon>Melastomateae</taxon>
        <taxon>Melastoma</taxon>
    </lineage>
</organism>
<evidence type="ECO:0000313" key="1">
    <source>
        <dbReference type="EMBL" id="KAI4320841.1"/>
    </source>
</evidence>
<reference evidence="2" key="1">
    <citation type="journal article" date="2023" name="Front. Plant Sci.">
        <title>Chromosomal-level genome assembly of Melastoma candidum provides insights into trichome evolution.</title>
        <authorList>
            <person name="Zhong Y."/>
            <person name="Wu W."/>
            <person name="Sun C."/>
            <person name="Zou P."/>
            <person name="Liu Y."/>
            <person name="Dai S."/>
            <person name="Zhou R."/>
        </authorList>
    </citation>
    <scope>NUCLEOTIDE SEQUENCE [LARGE SCALE GENOMIC DNA]</scope>
</reference>
<protein>
    <submittedName>
        <fullName evidence="1">Uncharacterized protein</fullName>
    </submittedName>
</protein>
<gene>
    <name evidence="1" type="ORF">MLD38_034284</name>
</gene>
<dbReference type="EMBL" id="CM042889">
    <property type="protein sequence ID" value="KAI4320841.1"/>
    <property type="molecule type" value="Genomic_DNA"/>
</dbReference>
<name>A0ACB9M9Z9_9MYRT</name>
<dbReference type="Proteomes" id="UP001057402">
    <property type="component" value="Chromosome 10"/>
</dbReference>
<keyword evidence="2" id="KW-1185">Reference proteome</keyword>
<sequence length="135" mass="15904">MTTVARPTWAPAKGDWLDFYNDDDDTEALKSAIQQRNFARRSWTELLMGNPLINNATSSSVRRRQVDSAENFVVVLILLAFLLSARILWYYYIIRWWDDDVVFKNQSHGETWALMRFINNTIRNDFCSKLGCRFE</sequence>
<accession>A0ACB9M9Z9</accession>